<evidence type="ECO:0000256" key="7">
    <source>
        <dbReference type="SAM" id="MobiDB-lite"/>
    </source>
</evidence>
<dbReference type="Pfam" id="PF02706">
    <property type="entry name" value="Wzz"/>
    <property type="match status" value="1"/>
</dbReference>
<dbReference type="InterPro" id="IPR027417">
    <property type="entry name" value="P-loop_NTPase"/>
</dbReference>
<evidence type="ECO:0000259" key="8">
    <source>
        <dbReference type="Pfam" id="PF02706"/>
    </source>
</evidence>
<evidence type="ECO:0000256" key="2">
    <source>
        <dbReference type="ARBA" id="ARBA00022475"/>
    </source>
</evidence>
<keyword evidence="10" id="KW-1185">Reference proteome</keyword>
<reference evidence="9 10" key="1">
    <citation type="submission" date="2020-06" db="EMBL/GenBank/DDBJ databases">
        <title>Genome sequence of Rhizobium sp strain ADMK78.</title>
        <authorList>
            <person name="Rahi P."/>
        </authorList>
    </citation>
    <scope>NUCLEOTIDE SEQUENCE [LARGE SCALE GENOMIC DNA]</scope>
    <source>
        <strain evidence="9 10">ADMK78</strain>
    </source>
</reference>
<organism evidence="9 10">
    <name type="scientific">Peteryoungia desertarenae</name>
    <dbReference type="NCBI Taxonomy" id="1813451"/>
    <lineage>
        <taxon>Bacteria</taxon>
        <taxon>Pseudomonadati</taxon>
        <taxon>Pseudomonadota</taxon>
        <taxon>Alphaproteobacteria</taxon>
        <taxon>Hyphomicrobiales</taxon>
        <taxon>Rhizobiaceae</taxon>
        <taxon>Peteryoungia</taxon>
    </lineage>
</organism>
<evidence type="ECO:0000313" key="10">
    <source>
        <dbReference type="Proteomes" id="UP000308530"/>
    </source>
</evidence>
<feature type="region of interest" description="Disordered" evidence="7">
    <location>
        <begin position="521"/>
        <end position="541"/>
    </location>
</feature>
<protein>
    <submittedName>
        <fullName evidence="9">Chain-length determining protein</fullName>
    </submittedName>
</protein>
<keyword evidence="2" id="KW-1003">Cell membrane</keyword>
<keyword evidence="3" id="KW-0812">Transmembrane</keyword>
<keyword evidence="4" id="KW-1133">Transmembrane helix</keyword>
<feature type="coiled-coil region" evidence="6">
    <location>
        <begin position="202"/>
        <end position="273"/>
    </location>
</feature>
<name>A0ABX6QP63_9HYPH</name>
<evidence type="ECO:0000256" key="3">
    <source>
        <dbReference type="ARBA" id="ARBA00022692"/>
    </source>
</evidence>
<feature type="compositionally biased region" description="Basic and acidic residues" evidence="7">
    <location>
        <begin position="526"/>
        <end position="541"/>
    </location>
</feature>
<dbReference type="RefSeq" id="WP_138289096.1">
    <property type="nucleotide sequence ID" value="NZ_CP058350.1"/>
</dbReference>
<feature type="domain" description="Polysaccharide chain length determinant N-terminal" evidence="8">
    <location>
        <begin position="12"/>
        <end position="105"/>
    </location>
</feature>
<evidence type="ECO:0000256" key="4">
    <source>
        <dbReference type="ARBA" id="ARBA00022989"/>
    </source>
</evidence>
<dbReference type="Proteomes" id="UP000308530">
    <property type="component" value="Chromosome"/>
</dbReference>
<gene>
    <name evidence="9" type="ORF">FE840_011275</name>
</gene>
<keyword evidence="5" id="KW-0472">Membrane</keyword>
<dbReference type="InterPro" id="IPR050445">
    <property type="entry name" value="Bact_polysacc_biosynth/exp"/>
</dbReference>
<dbReference type="EMBL" id="CP058350">
    <property type="protein sequence ID" value="QLF70072.1"/>
    <property type="molecule type" value="Genomic_DNA"/>
</dbReference>
<proteinExistence type="predicted"/>
<evidence type="ECO:0000256" key="5">
    <source>
        <dbReference type="ARBA" id="ARBA00023136"/>
    </source>
</evidence>
<dbReference type="PANTHER" id="PTHR32309">
    <property type="entry name" value="TYROSINE-PROTEIN KINASE"/>
    <property type="match status" value="1"/>
</dbReference>
<feature type="coiled-coil region" evidence="6">
    <location>
        <begin position="320"/>
        <end position="400"/>
    </location>
</feature>
<dbReference type="Gene3D" id="3.40.50.300">
    <property type="entry name" value="P-loop containing nucleotide triphosphate hydrolases"/>
    <property type="match status" value="1"/>
</dbReference>
<dbReference type="PANTHER" id="PTHR32309:SF13">
    <property type="entry name" value="FERRIC ENTEROBACTIN TRANSPORT PROTEIN FEPE"/>
    <property type="match status" value="1"/>
</dbReference>
<sequence>MSSVGNGHQDVDINLAQLFQAVWDKKARILATTALVGSLAFVGSSMMSPTYQGDARILIESRQPDFTVQGAAAPTTAPVADELNVMSQVQLLQSVDLIKQVARDLKLYELPEFDPDTQPSAISDILVLLGIKSSPLDLAPEERVLKAFKEKLSVFQVDNSRVIGIEFSSKDPKLAAAVPNAMTDVYQQLQSGAKLDTNSEAARWLETEIANLREKVREAEQKVAEYRSASGLLPTSETSSFSSTQLANISSELARVRGERASAEATAQNVREALRAGRSTDTIEAIAGSEAIQRLKTTESQVQAQISDLSTSLLEGHPRMKALRAQLAGLRAQISSESTKIAASLENQAAIARERETQLIAQLNTVKADSARAGEDEVGLMALEREATAQRQLLETYLARYREATSKISADAIPADARVISRAIEPSEPVFPKVLPITIVATLATGILSAVVIMLMELFSGRALSPRTVSGGTARQRLEEDGQSVLPATPLMPPKRAETKAARPNAAFTMPEVEADEDLAEEMEEHLDLPKRRPASKDQPDHEFSIRSVAKHLLAQETRIAFVISPSGDDGSLATVELARELANRDTRLVLIDMTGTAAPSDAMTGNPDLPGITDLLCGSATFAEAIHPDLLSGADIIPQGTADIRQAMRGADRLSMIADALSDAYDMVLVECGPANAQGVAKLSRNDTHEIILSAPNPSTEELEDIMLAFEKVGYSDLVLMADGGFEPESDHRDAA</sequence>
<accession>A0ABX6QP63</accession>
<dbReference type="SUPFAM" id="SSF52540">
    <property type="entry name" value="P-loop containing nucleoside triphosphate hydrolases"/>
    <property type="match status" value="1"/>
</dbReference>
<comment type="subcellular location">
    <subcellularLocation>
        <location evidence="1">Cell membrane</location>
        <topology evidence="1">Multi-pass membrane protein</topology>
    </subcellularLocation>
</comment>
<evidence type="ECO:0000313" key="9">
    <source>
        <dbReference type="EMBL" id="QLF70072.1"/>
    </source>
</evidence>
<keyword evidence="6" id="KW-0175">Coiled coil</keyword>
<evidence type="ECO:0000256" key="6">
    <source>
        <dbReference type="SAM" id="Coils"/>
    </source>
</evidence>
<evidence type="ECO:0000256" key="1">
    <source>
        <dbReference type="ARBA" id="ARBA00004651"/>
    </source>
</evidence>
<feature type="region of interest" description="Disordered" evidence="7">
    <location>
        <begin position="467"/>
        <end position="492"/>
    </location>
</feature>
<dbReference type="InterPro" id="IPR003856">
    <property type="entry name" value="LPS_length_determ_N"/>
</dbReference>